<keyword evidence="3" id="KW-0472">Membrane</keyword>
<keyword evidence="3" id="KW-0812">Transmembrane</keyword>
<feature type="domain" description="Amidase" evidence="4">
    <location>
        <begin position="98"/>
        <end position="536"/>
    </location>
</feature>
<evidence type="ECO:0000259" key="4">
    <source>
        <dbReference type="Pfam" id="PF01425"/>
    </source>
</evidence>
<evidence type="ECO:0000256" key="3">
    <source>
        <dbReference type="SAM" id="Phobius"/>
    </source>
</evidence>
<accession>A0A9P0F216</accession>
<protein>
    <recommendedName>
        <fullName evidence="4">Amidase domain-containing protein</fullName>
    </recommendedName>
</protein>
<organism evidence="5 6">
    <name type="scientific">Bemisia tabaci</name>
    <name type="common">Sweetpotato whitefly</name>
    <name type="synonym">Aleurodes tabaci</name>
    <dbReference type="NCBI Taxonomy" id="7038"/>
    <lineage>
        <taxon>Eukaryota</taxon>
        <taxon>Metazoa</taxon>
        <taxon>Ecdysozoa</taxon>
        <taxon>Arthropoda</taxon>
        <taxon>Hexapoda</taxon>
        <taxon>Insecta</taxon>
        <taxon>Pterygota</taxon>
        <taxon>Neoptera</taxon>
        <taxon>Paraneoptera</taxon>
        <taxon>Hemiptera</taxon>
        <taxon>Sternorrhyncha</taxon>
        <taxon>Aleyrodoidea</taxon>
        <taxon>Aleyrodidae</taxon>
        <taxon>Aleyrodinae</taxon>
        <taxon>Bemisia</taxon>
    </lineage>
</organism>
<dbReference type="EMBL" id="OU963865">
    <property type="protein sequence ID" value="CAH0388602.1"/>
    <property type="molecule type" value="Genomic_DNA"/>
</dbReference>
<feature type="transmembrane region" description="Helical" evidence="3">
    <location>
        <begin position="37"/>
        <end position="63"/>
    </location>
</feature>
<evidence type="ECO:0000256" key="2">
    <source>
        <dbReference type="PIRSR" id="PIRSR001221-1"/>
    </source>
</evidence>
<dbReference type="InterPro" id="IPR052739">
    <property type="entry name" value="FAAH2"/>
</dbReference>
<feature type="non-terminal residue" evidence="5">
    <location>
        <position position="557"/>
    </location>
</feature>
<dbReference type="PANTHER" id="PTHR43372">
    <property type="entry name" value="FATTY-ACID AMIDE HYDROLASE"/>
    <property type="match status" value="1"/>
</dbReference>
<dbReference type="Proteomes" id="UP001152759">
    <property type="component" value="Chromosome 4"/>
</dbReference>
<evidence type="ECO:0000313" key="6">
    <source>
        <dbReference type="Proteomes" id="UP001152759"/>
    </source>
</evidence>
<sequence>SPCGVADREACRRRDFSAFTRVLDFGRRSHQLVKMEFAMHIYGFILKVLSFMITPILAVRAFFVHQKPLPPIKSEYIKCSASELARKIRKQEVTCERIVRAFIVRCREVNPVLNAISENRFCNAIDEAHTIDQMIDSGVKTEEELERDTPLLGVPFTVKESCGLKGMRFSVGCTLRDGMKAMENGAAVEKLVKAGAIPILVSNTPELCCSIETYNFITGRTNNPYNRFRTSGGSSGGEAALLGSGASVIGIGSDMGGSIRVPAMFNGVYGHKPTPGIIDLTGHFPLDPSPDFQKVLCIGPMTRYAEDLTPMFKILAGDKASSLNLDHKVPVNNLNVFYLDNCGYPLGNNQPTREIKKKIHQAVNHFKSKSCKCEKADLPEWDDSTEISLASFFGSILKSVNKTLNNMSIKFSLPHEAVKFILGAPTFTLATIHFTALLTFKAFIPKKRREMYVVEAETLKKKLTNLLKDNGVLLCPTSAQPAFYHGLFPLKQTLTCQAFLFNILHLPATNVPLGLNSQGLPIGLQVVAGPGQDKLCFQVAEELEAAFGGWVPPPSSY</sequence>
<evidence type="ECO:0000256" key="1">
    <source>
        <dbReference type="ARBA" id="ARBA00009199"/>
    </source>
</evidence>
<dbReference type="InterPro" id="IPR020556">
    <property type="entry name" value="Amidase_CS"/>
</dbReference>
<dbReference type="PROSITE" id="PS00571">
    <property type="entry name" value="AMIDASES"/>
    <property type="match status" value="1"/>
</dbReference>
<keyword evidence="3" id="KW-1133">Transmembrane helix</keyword>
<dbReference type="AlphaFoldDB" id="A0A9P0F216"/>
<dbReference type="PANTHER" id="PTHR43372:SF3">
    <property type="entry name" value="AT07710P-RELATED"/>
    <property type="match status" value="1"/>
</dbReference>
<dbReference type="GO" id="GO:0012505">
    <property type="term" value="C:endomembrane system"/>
    <property type="evidence" value="ECO:0007669"/>
    <property type="project" value="TreeGrafter"/>
</dbReference>
<feature type="active site" description="Charge relay system" evidence="2">
    <location>
        <position position="234"/>
    </location>
</feature>
<reference evidence="5" key="1">
    <citation type="submission" date="2021-12" db="EMBL/GenBank/DDBJ databases">
        <authorList>
            <person name="King R."/>
        </authorList>
    </citation>
    <scope>NUCLEOTIDE SEQUENCE</scope>
</reference>
<feature type="active site" description="Acyl-ester intermediate" evidence="2">
    <location>
        <position position="258"/>
    </location>
</feature>
<dbReference type="SUPFAM" id="SSF75304">
    <property type="entry name" value="Amidase signature (AS) enzymes"/>
    <property type="match status" value="1"/>
</dbReference>
<dbReference type="Gene3D" id="3.90.1300.10">
    <property type="entry name" value="Amidase signature (AS) domain"/>
    <property type="match status" value="1"/>
</dbReference>
<dbReference type="Pfam" id="PF01425">
    <property type="entry name" value="Amidase"/>
    <property type="match status" value="1"/>
</dbReference>
<feature type="active site" description="Charge relay system" evidence="2">
    <location>
        <position position="159"/>
    </location>
</feature>
<gene>
    <name evidence="5" type="ORF">BEMITA_LOCUS7507</name>
</gene>
<comment type="similarity">
    <text evidence="1">Belongs to the amidase family.</text>
</comment>
<dbReference type="InterPro" id="IPR023631">
    <property type="entry name" value="Amidase_dom"/>
</dbReference>
<proteinExistence type="inferred from homology"/>
<keyword evidence="6" id="KW-1185">Reference proteome</keyword>
<evidence type="ECO:0000313" key="5">
    <source>
        <dbReference type="EMBL" id="CAH0388602.1"/>
    </source>
</evidence>
<dbReference type="InterPro" id="IPR036928">
    <property type="entry name" value="AS_sf"/>
</dbReference>
<name>A0A9P0F216_BEMTA</name>